<evidence type="ECO:0000313" key="3">
    <source>
        <dbReference type="Proteomes" id="UP001500621"/>
    </source>
</evidence>
<keyword evidence="1" id="KW-0812">Transmembrane</keyword>
<dbReference type="EMBL" id="BAABIM010000004">
    <property type="protein sequence ID" value="GAA4694204.1"/>
    <property type="molecule type" value="Genomic_DNA"/>
</dbReference>
<keyword evidence="1" id="KW-0472">Membrane</keyword>
<protein>
    <submittedName>
        <fullName evidence="2">Uncharacterized protein</fullName>
    </submittedName>
</protein>
<comment type="caution">
    <text evidence="2">The sequence shown here is derived from an EMBL/GenBank/DDBJ whole genome shotgun (WGS) entry which is preliminary data.</text>
</comment>
<evidence type="ECO:0000256" key="1">
    <source>
        <dbReference type="SAM" id="Phobius"/>
    </source>
</evidence>
<name>A0ABP8WRQ1_9ACTN</name>
<evidence type="ECO:0000313" key="2">
    <source>
        <dbReference type="EMBL" id="GAA4694204.1"/>
    </source>
</evidence>
<dbReference type="RefSeq" id="WP_345268369.1">
    <property type="nucleotide sequence ID" value="NZ_BAABIM010000004.1"/>
</dbReference>
<sequence>MSTVRARIEAPPSAQPRVRHQARDAALVMAFSAACSLGLALGVLALTTLGR</sequence>
<reference evidence="3" key="1">
    <citation type="journal article" date="2019" name="Int. J. Syst. Evol. Microbiol.">
        <title>The Global Catalogue of Microorganisms (GCM) 10K type strain sequencing project: providing services to taxonomists for standard genome sequencing and annotation.</title>
        <authorList>
            <consortium name="The Broad Institute Genomics Platform"/>
            <consortium name="The Broad Institute Genome Sequencing Center for Infectious Disease"/>
            <person name="Wu L."/>
            <person name="Ma J."/>
        </authorList>
    </citation>
    <scope>NUCLEOTIDE SEQUENCE [LARGE SCALE GENOMIC DNA]</scope>
    <source>
        <strain evidence="3">JCM 18127</strain>
    </source>
</reference>
<organism evidence="2 3">
    <name type="scientific">Nocardioides nanhaiensis</name>
    <dbReference type="NCBI Taxonomy" id="1476871"/>
    <lineage>
        <taxon>Bacteria</taxon>
        <taxon>Bacillati</taxon>
        <taxon>Actinomycetota</taxon>
        <taxon>Actinomycetes</taxon>
        <taxon>Propionibacteriales</taxon>
        <taxon>Nocardioidaceae</taxon>
        <taxon>Nocardioides</taxon>
    </lineage>
</organism>
<dbReference type="Proteomes" id="UP001500621">
    <property type="component" value="Unassembled WGS sequence"/>
</dbReference>
<feature type="transmembrane region" description="Helical" evidence="1">
    <location>
        <begin position="25"/>
        <end position="46"/>
    </location>
</feature>
<dbReference type="PROSITE" id="PS51257">
    <property type="entry name" value="PROKAR_LIPOPROTEIN"/>
    <property type="match status" value="1"/>
</dbReference>
<keyword evidence="1" id="KW-1133">Transmembrane helix</keyword>
<gene>
    <name evidence="2" type="ORF">GCM10023226_35430</name>
</gene>
<keyword evidence="3" id="KW-1185">Reference proteome</keyword>
<proteinExistence type="predicted"/>
<accession>A0ABP8WRQ1</accession>